<proteinExistence type="predicted"/>
<dbReference type="Pfam" id="PF10129">
    <property type="entry name" value="OpgC_C"/>
    <property type="match status" value="1"/>
</dbReference>
<feature type="transmembrane region" description="Helical" evidence="1">
    <location>
        <begin position="273"/>
        <end position="292"/>
    </location>
</feature>
<feature type="transmembrane region" description="Helical" evidence="1">
    <location>
        <begin position="12"/>
        <end position="29"/>
    </location>
</feature>
<dbReference type="PIRSF" id="PIRSF028704">
    <property type="entry name" value="UPC028704"/>
    <property type="match status" value="1"/>
</dbReference>
<sequence length="388" mass="42438">MNRIWHFDALRGLMLVLMTLTHLPTRLTAPFSQPFGYVSAAEGFVLLSAYMAGWVYGGRGLRQGPEAMRRALVRRSLKVYLCHMALIVFAFTVVALIAQATRQEAATGLLSFYFEAPLTAWIGAVLMIYMPPLLDILPLYVLFLLLSPLVLAGAARAGWTAVLAASGLCWLAAQWGLGSWLYQQLVVMFGGTIGVQHTGSFSIWAWQLLWVVGLWLGVGTAMRQGEDRKPFSPAVVALAVLVASVFLVWRYVAGPSPLAPGNMWNLLFDKWRLGPLRLLNLTAIVVVVMHFGPGLVQGLRQPVYFTKLGQASLQVFCAHLVAILAILAIWGGEDVDRSPLTDVILVVFTLAALYAVAAITVRARGRKKVGTVKVSEMAVQQQRPAHPC</sequence>
<protein>
    <recommendedName>
        <fullName evidence="4">Acyltransferase</fullName>
    </recommendedName>
</protein>
<feature type="transmembrane region" description="Helical" evidence="1">
    <location>
        <begin position="158"/>
        <end position="183"/>
    </location>
</feature>
<dbReference type="InterPro" id="IPR014550">
    <property type="entry name" value="UCP028704_OpgC"/>
</dbReference>
<keyword evidence="3" id="KW-1185">Reference proteome</keyword>
<dbReference type="PATRIC" id="fig|1610491.3.peg.79"/>
<dbReference type="EMBL" id="LBNQ01000007">
    <property type="protein sequence ID" value="KKW69314.1"/>
    <property type="molecule type" value="Genomic_DNA"/>
</dbReference>
<evidence type="ECO:0008006" key="4">
    <source>
        <dbReference type="Google" id="ProtNLM"/>
    </source>
</evidence>
<reference evidence="2 3" key="1">
    <citation type="submission" date="2015-05" db="EMBL/GenBank/DDBJ databases">
        <title>Draft genome sequence of Lampropedia sp. CT6, isolated from the microbial mat of a hot water spring, located at Manikaran, India.</title>
        <authorList>
            <person name="Tripathi C."/>
            <person name="Rani P."/>
            <person name="Mahato N.K."/>
            <person name="Lal R."/>
        </authorList>
    </citation>
    <scope>NUCLEOTIDE SEQUENCE [LARGE SCALE GENOMIC DNA]</scope>
    <source>
        <strain evidence="2 3">CT6</strain>
    </source>
</reference>
<dbReference type="AlphaFoldDB" id="A0A0U1Q3J9"/>
<feature type="transmembrane region" description="Helical" evidence="1">
    <location>
        <begin position="203"/>
        <end position="222"/>
    </location>
</feature>
<keyword evidence="1" id="KW-1133">Transmembrane helix</keyword>
<dbReference type="RefSeq" id="WP_046740351.1">
    <property type="nucleotide sequence ID" value="NZ_LBNQ01000007.1"/>
</dbReference>
<comment type="caution">
    <text evidence="2">The sequence shown here is derived from an EMBL/GenBank/DDBJ whole genome shotgun (WGS) entry which is preliminary data.</text>
</comment>
<keyword evidence="1" id="KW-0472">Membrane</keyword>
<feature type="transmembrane region" description="Helical" evidence="1">
    <location>
        <begin position="35"/>
        <end position="56"/>
    </location>
</feature>
<evidence type="ECO:0000256" key="1">
    <source>
        <dbReference type="SAM" id="Phobius"/>
    </source>
</evidence>
<feature type="transmembrane region" description="Helical" evidence="1">
    <location>
        <begin position="234"/>
        <end position="253"/>
    </location>
</feature>
<dbReference type="STRING" id="1610491.AAV94_00375"/>
<gene>
    <name evidence="2" type="ORF">AAV94_00375</name>
</gene>
<keyword evidence="1" id="KW-0812">Transmembrane</keyword>
<dbReference type="Proteomes" id="UP000050580">
    <property type="component" value="Unassembled WGS sequence"/>
</dbReference>
<dbReference type="PANTHER" id="PTHR38592:SF3">
    <property type="entry name" value="BLL4819 PROTEIN"/>
    <property type="match status" value="1"/>
</dbReference>
<accession>A0A0U1Q3J9</accession>
<feature type="transmembrane region" description="Helical" evidence="1">
    <location>
        <begin position="343"/>
        <end position="361"/>
    </location>
</feature>
<evidence type="ECO:0000313" key="2">
    <source>
        <dbReference type="EMBL" id="KKW69314.1"/>
    </source>
</evidence>
<name>A0A0U1Q3J9_9BURK</name>
<feature type="transmembrane region" description="Helical" evidence="1">
    <location>
        <begin position="118"/>
        <end position="146"/>
    </location>
</feature>
<evidence type="ECO:0000313" key="3">
    <source>
        <dbReference type="Proteomes" id="UP000050580"/>
    </source>
</evidence>
<dbReference type="PANTHER" id="PTHR38592">
    <property type="entry name" value="BLL4819 PROTEIN"/>
    <property type="match status" value="1"/>
</dbReference>
<feature type="transmembrane region" description="Helical" evidence="1">
    <location>
        <begin position="313"/>
        <end position="331"/>
    </location>
</feature>
<feature type="transmembrane region" description="Helical" evidence="1">
    <location>
        <begin position="77"/>
        <end position="98"/>
    </location>
</feature>
<dbReference type="OrthoDB" id="9775975at2"/>
<organism evidence="2 3">
    <name type="scientific">Lampropedia cohaerens</name>
    <dbReference type="NCBI Taxonomy" id="1610491"/>
    <lineage>
        <taxon>Bacteria</taxon>
        <taxon>Pseudomonadati</taxon>
        <taxon>Pseudomonadota</taxon>
        <taxon>Betaproteobacteria</taxon>
        <taxon>Burkholderiales</taxon>
        <taxon>Comamonadaceae</taxon>
        <taxon>Lampropedia</taxon>
    </lineage>
</organism>